<protein>
    <recommendedName>
        <fullName evidence="2">PA14 domain-containing protein</fullName>
    </recommendedName>
</protein>
<feature type="transmembrane region" description="Helical" evidence="1">
    <location>
        <begin position="2052"/>
        <end position="2074"/>
    </location>
</feature>
<dbReference type="Pfam" id="PF24547">
    <property type="entry name" value="DUF7601"/>
    <property type="match status" value="8"/>
</dbReference>
<keyword evidence="4" id="KW-1185">Reference proteome</keyword>
<organism evidence="3 4">
    <name type="scientific">Eubacterium maltosivorans</name>
    <dbReference type="NCBI Taxonomy" id="2041044"/>
    <lineage>
        <taxon>Bacteria</taxon>
        <taxon>Bacillati</taxon>
        <taxon>Bacillota</taxon>
        <taxon>Clostridia</taxon>
        <taxon>Eubacteriales</taxon>
        <taxon>Eubacteriaceae</taxon>
        <taxon>Eubacterium</taxon>
    </lineage>
</organism>
<reference evidence="3 4" key="1">
    <citation type="submission" date="2018-05" db="EMBL/GenBank/DDBJ databases">
        <title>Genome comparison of Eubacterium sp.</title>
        <authorList>
            <person name="Feng Y."/>
            <person name="Sanchez-Andrea I."/>
            <person name="Stams A.J.M."/>
            <person name="De Vos W.M."/>
        </authorList>
    </citation>
    <scope>NUCLEOTIDE SEQUENCE [LARGE SCALE GENOMIC DNA]</scope>
    <source>
        <strain evidence="3 4">YI</strain>
    </source>
</reference>
<evidence type="ECO:0000256" key="1">
    <source>
        <dbReference type="SAM" id="Phobius"/>
    </source>
</evidence>
<keyword evidence="1" id="KW-1133">Transmembrane helix</keyword>
<dbReference type="EMBL" id="CP029487">
    <property type="protein sequence ID" value="QCT72739.1"/>
    <property type="molecule type" value="Genomic_DNA"/>
</dbReference>
<dbReference type="Pfam" id="PF17802">
    <property type="entry name" value="SpaA"/>
    <property type="match status" value="2"/>
</dbReference>
<dbReference type="Gene3D" id="2.60.40.10">
    <property type="entry name" value="Immunoglobulins"/>
    <property type="match status" value="2"/>
</dbReference>
<sequence>MFFKRRKKRIETLTEKFNRKDKAKIWYKMIVSIFCFALLGVNIGSVLSGTEVYAAGFPGKRTVLNNREALEQALTEHQKQGITPEGTTVNLFDYVASKDGAKEKDLTTKVSVGSYKVAKSSEWNRGINENRLLLFGDSIIGAGYWNNGAGAGRLWAQENTNIKGIVESTLTNGYPNINKAAAKKPIANVDKYQEAQLPFCLGWAADENASSDPKNAPGLSQTVLNNNEDYHGGNTSLDYLFDLTENDNKRSYENVTGLFQVDEDGYYYYDARKNFAEFRESNGTSKDGKPSDGSFILYDGPAVWRTDGGWDGQGFNGDRSLGNFYPFNKGEQVFDSIDIDKNILSSSEGLDGSKWSSTGFQNRATKEDININHHMGMSMQVDFTQPENGKLNMGSSGKQDMVFQFSGDDDVWIFIDDVLVLDLGGIHSELYGTINFSTGKVVTGQSWRTGGLPGNPGENKSDTTTTLYELFVEALGKDQADAIHWATNDSGEKIFPTGTDHSLKLFYLERGNYDSSLQMRFNLQPSLYHGIKKVDQSGDPLEGVEFELYAATADENDSSDVSDYEATGDAIGTLTTGESGNASFIRTDGSPFSFTDRYHSDGTLYYILKETKTADGYRTLPKDIVLKFDPNTSMLVVANRYQTGAYASFFSNIRETGKLTYGQFNEQSGVIMPSQIELGSEPKKDGIIVAVPMLLESGMSHDDMANDGKWLALYGSNTEGYGAVSPEERTAEAWRKAVLKAALYQASDERWPEWRLTYNQDTGRLEGLLEDLPGRADRYVLNNENGDMKMVYGIIEPSALEKLDIKGNTSEELYDALEAYVSNEVKTGVDSDKTSEEVIDEIVKKLNISGNNFTERDFSFLNTDQFQREFRSTIYIPNERRELRVQKVDEDGKGVNGATFTLTGPKGSTITGTTATVDGRDGVLIFRPDTLENMPGYAQVAWEEVGSKYTLTETSSPEGYERNVTEIPVIVGVYSIYADAGTQEDGVTVMAGVGKLMQTMTKYAADDMVNITLRDITAIAQTQETAKFDLSGWRDDLLEGTQIPRSMNLHYGVNAVVNYGLHDEDGGKNIYPFFTTDVGFLRTRVVQNTAALKDKLYGGSNNTANWDDLSGRDLTSLFSLMNTVVVTDKKTIPEDTGKLRISKIASGDKLSDEDYTRNFTFTVFLKNADGTALEDEYYYYGEQRAGYIKDGGTLSLRHDEALTILGLPNSTKWEILETEEKDWLVSPKSGTIEGVIKQDETANAAFTNYKGNLSFGDLTVSKVVSGNAGETDKAFNFTVTLSNKTISGTYGDMTFTDGVAAFTLKHSESKTAEGLPAGTTYTVTETEAGQDGYVTAQTGETGTISKDATAAATFTNTKDEFGNLTVSKVVSGNAGETDKAFNFTVTLSNKTISGTYGDMTFTDGVAAFTLKHSESKTAEGLPAGTTYTVTETEAGQDGYVTAQTGETGTISKDATAAAAFTNTKDEFGNLTVSKVVSGNAGETDKAFNFTVTLSNKTISGTYGDMTFTDGVAVFTLKHGESKTASDLPTGISYKVVETEADQDGYGTISEGETGTISKDATAAAEFINTKNITPLEPDTGDLTVSKVVSGNAGETDKAFNFTVTLSDKTISGTYGDMTFTDGVAVFTLKHGESKTASDLPTGISYKVVETEADQDGYGTISEGETGTISKDATAAAEFINTKNITPLEPDTGDLTVSKVVSGNAGETDKAFNFTVTLSDKTISGTYGDMTFTDGVAVFTLKHGESKTASDLPTGISYKVVETEADQDGYGTISEGETGTISKDATAAAEFINTKNITPLEPDTGDLTVSKVVSGNAGETDKAFNFTVTLSDKTISGTYGDMTFTDGVAVFTLKHGESKTASDLPTGISYKVVETEADQDGYGTISEGETGTISKDATAAAEFINTKNITPLEPDTGDLTVSKVVSGNAGETDKAFNFTVTLSDKTISGTYGDMTFTDGVAVFTLKHGESKTASGLPVGIYYSVEESGNSEYKVTTSGKTGVIKDGEMAIASFNNYKEISDKLDDTTNSGSGDQTLNQLTNGTPKTGYETNLVTLWLASLGIFCSGIVAVLVVFIRKSKEKNK</sequence>
<dbReference type="InterPro" id="IPR037524">
    <property type="entry name" value="PA14/GLEYA"/>
</dbReference>
<evidence type="ECO:0000313" key="3">
    <source>
        <dbReference type="EMBL" id="QCT72739.1"/>
    </source>
</evidence>
<dbReference type="InterPro" id="IPR041033">
    <property type="entry name" value="SpaA_PFL_dom_1"/>
</dbReference>
<feature type="domain" description="PA14" evidence="2">
    <location>
        <begin position="305"/>
        <end position="539"/>
    </location>
</feature>
<dbReference type="Gene3D" id="2.60.40.1140">
    <property type="entry name" value="Collagen-binding surface protein Cna, B-type domain"/>
    <property type="match status" value="8"/>
</dbReference>
<keyword evidence="1" id="KW-0812">Transmembrane</keyword>
<proteinExistence type="predicted"/>
<dbReference type="PROSITE" id="PS51820">
    <property type="entry name" value="PA14"/>
    <property type="match status" value="1"/>
</dbReference>
<dbReference type="Proteomes" id="UP000218387">
    <property type="component" value="Chromosome"/>
</dbReference>
<evidence type="ECO:0000313" key="4">
    <source>
        <dbReference type="Proteomes" id="UP000218387"/>
    </source>
</evidence>
<evidence type="ECO:0000259" key="2">
    <source>
        <dbReference type="PROSITE" id="PS51820"/>
    </source>
</evidence>
<name>A0A4P9CAW2_EUBML</name>
<accession>A0A4P9CAW2</accession>
<keyword evidence="1" id="KW-0472">Membrane</keyword>
<dbReference type="InterPro" id="IPR055382">
    <property type="entry name" value="DUF7601"/>
</dbReference>
<dbReference type="RefSeq" id="WP_138721011.1">
    <property type="nucleotide sequence ID" value="NZ_CP029487.1"/>
</dbReference>
<gene>
    <name evidence="3" type="ORF">CPZ25_015865</name>
</gene>
<dbReference type="KEGG" id="emt:CPZ25_015865"/>
<dbReference type="InterPro" id="IPR013783">
    <property type="entry name" value="Ig-like_fold"/>
</dbReference>